<accession>A0ACD5AM46</accession>
<keyword evidence="2" id="KW-1185">Reference proteome</keyword>
<name>A0ACD5AM46_9ACTN</name>
<protein>
    <submittedName>
        <fullName evidence="1">Uncharacterized protein</fullName>
    </submittedName>
</protein>
<dbReference type="EMBL" id="CP146022">
    <property type="protein sequence ID" value="WWQ67969.1"/>
    <property type="molecule type" value="Genomic_DNA"/>
</dbReference>
<organism evidence="1 2">
    <name type="scientific">Streptomyces citrinus</name>
    <dbReference type="NCBI Taxonomy" id="3118173"/>
    <lineage>
        <taxon>Bacteria</taxon>
        <taxon>Bacillati</taxon>
        <taxon>Actinomycetota</taxon>
        <taxon>Actinomycetes</taxon>
        <taxon>Kitasatosporales</taxon>
        <taxon>Streptomycetaceae</taxon>
        <taxon>Streptomyces</taxon>
    </lineage>
</organism>
<evidence type="ECO:0000313" key="2">
    <source>
        <dbReference type="Proteomes" id="UP001432251"/>
    </source>
</evidence>
<proteinExistence type="predicted"/>
<evidence type="ECO:0000313" key="1">
    <source>
        <dbReference type="EMBL" id="WWQ67969.1"/>
    </source>
</evidence>
<dbReference type="Proteomes" id="UP001432251">
    <property type="component" value="Chromosome"/>
</dbReference>
<gene>
    <name evidence="1" type="ORF">V2W30_34660</name>
</gene>
<reference evidence="1" key="1">
    <citation type="journal article" date="2025" name="Int. J. Syst. Evol. Microbiol.">
        <title>Streptomyces citrinus sp. nov., with yellow diffusible pigment.</title>
        <authorList>
            <person name="He Y."/>
            <person name="Yang E."/>
            <person name="Xu J."/>
            <person name="Sun Y."/>
            <person name="Sun L."/>
        </authorList>
    </citation>
    <scope>NUCLEOTIDE SEQUENCE</scope>
    <source>
        <strain evidence="1">Q6</strain>
    </source>
</reference>
<sequence length="301" mass="33276">MTSPIDEVLSRARLRDDDFAYHYLPSALPDTDEPPAPVPLRTGSSEGDLERRARRANAVGARRDLTTLCHTAIILAGADHLTEFLDDTLLPEPESARTLGCYLHLGNAHDGARFWWQFAAGAGDHAAAFCLYLHHLSLEEVDPAAWWQAQTVPNSSPPPHDPQLEFDTAHLPTTLRVLRQLKLQRSLRTPPPPPLRQNTIDYITRAVSFVDDDLELPLPDDTFTAHIRALNLHDPAHAWPDPEPAATARPRLPRRRPGASALALRTAARRATPPPLQDTSTPHGPAREHPHPGADLLHACR</sequence>